<dbReference type="PROSITE" id="PS50878">
    <property type="entry name" value="RT_POL"/>
    <property type="match status" value="1"/>
</dbReference>
<dbReference type="InterPro" id="IPR043128">
    <property type="entry name" value="Rev_trsase/Diguanyl_cyclase"/>
</dbReference>
<dbReference type="PANTHER" id="PTHR34047">
    <property type="entry name" value="NUCLEAR INTRON MATURASE 1, MITOCHONDRIAL-RELATED"/>
    <property type="match status" value="1"/>
</dbReference>
<evidence type="ECO:0000256" key="4">
    <source>
        <dbReference type="ARBA" id="ARBA00022723"/>
    </source>
</evidence>
<evidence type="ECO:0000256" key="7">
    <source>
        <dbReference type="ARBA" id="ARBA00023118"/>
    </source>
</evidence>
<evidence type="ECO:0000313" key="12">
    <source>
        <dbReference type="Proteomes" id="UP001549167"/>
    </source>
</evidence>
<accession>A0ABV2KXR4</accession>
<dbReference type="PANTHER" id="PTHR34047:SF8">
    <property type="entry name" value="PROTEIN YKFC"/>
    <property type="match status" value="1"/>
</dbReference>
<protein>
    <recommendedName>
        <fullName evidence="1">RNA-directed DNA polymerase</fullName>
        <ecNumber evidence="1">2.7.7.49</ecNumber>
    </recommendedName>
</protein>
<dbReference type="InterPro" id="IPR051083">
    <property type="entry name" value="GrpII_Intron_Splice-Mob/Def"/>
</dbReference>
<keyword evidence="2" id="KW-0808">Transferase</keyword>
<gene>
    <name evidence="11" type="ORF">ABID56_001570</name>
</gene>
<keyword evidence="6 11" id="KW-0695">RNA-directed DNA polymerase</keyword>
<dbReference type="GO" id="GO:0003964">
    <property type="term" value="F:RNA-directed DNA polymerase activity"/>
    <property type="evidence" value="ECO:0007669"/>
    <property type="project" value="UniProtKB-KW"/>
</dbReference>
<dbReference type="Gene3D" id="3.30.70.270">
    <property type="match status" value="1"/>
</dbReference>
<keyword evidence="3" id="KW-0548">Nucleotidyltransferase</keyword>
<comment type="similarity">
    <text evidence="8">Belongs to the bacterial reverse transcriptase family.</text>
</comment>
<feature type="domain" description="Reverse transcriptase" evidence="10">
    <location>
        <begin position="1"/>
        <end position="193"/>
    </location>
</feature>
<comment type="caution">
    <text evidence="11">The sequence shown here is derived from an EMBL/GenBank/DDBJ whole genome shotgun (WGS) entry which is preliminary data.</text>
</comment>
<evidence type="ECO:0000256" key="8">
    <source>
        <dbReference type="ARBA" id="ARBA00034120"/>
    </source>
</evidence>
<organism evidence="11 12">
    <name type="scientific">Alkalibacillus flavidus</name>
    <dbReference type="NCBI Taxonomy" id="546021"/>
    <lineage>
        <taxon>Bacteria</taxon>
        <taxon>Bacillati</taxon>
        <taxon>Bacillota</taxon>
        <taxon>Bacilli</taxon>
        <taxon>Bacillales</taxon>
        <taxon>Bacillaceae</taxon>
        <taxon>Alkalibacillus</taxon>
    </lineage>
</organism>
<evidence type="ECO:0000256" key="6">
    <source>
        <dbReference type="ARBA" id="ARBA00022918"/>
    </source>
</evidence>
<dbReference type="InterPro" id="IPR013597">
    <property type="entry name" value="Mat_intron_G2"/>
</dbReference>
<evidence type="ECO:0000313" key="11">
    <source>
        <dbReference type="EMBL" id="MET3683475.1"/>
    </source>
</evidence>
<proteinExistence type="inferred from homology"/>
<dbReference type="Proteomes" id="UP001549167">
    <property type="component" value="Unassembled WGS sequence"/>
</dbReference>
<name>A0ABV2KXR4_9BACI</name>
<evidence type="ECO:0000259" key="10">
    <source>
        <dbReference type="PROSITE" id="PS50878"/>
    </source>
</evidence>
<keyword evidence="4" id="KW-0479">Metal-binding</keyword>
<keyword evidence="12" id="KW-1185">Reference proteome</keyword>
<dbReference type="PRINTS" id="PR00866">
    <property type="entry name" value="RNADNAPOLMS"/>
</dbReference>
<evidence type="ECO:0000256" key="9">
    <source>
        <dbReference type="ARBA" id="ARBA00048173"/>
    </source>
</evidence>
<evidence type="ECO:0000256" key="3">
    <source>
        <dbReference type="ARBA" id="ARBA00022695"/>
    </source>
</evidence>
<dbReference type="InterPro" id="IPR000123">
    <property type="entry name" value="Reverse_transcriptase_msDNA"/>
</dbReference>
<dbReference type="Pfam" id="PF00078">
    <property type="entry name" value="RVT_1"/>
    <property type="match status" value="1"/>
</dbReference>
<evidence type="ECO:0000256" key="2">
    <source>
        <dbReference type="ARBA" id="ARBA00022679"/>
    </source>
</evidence>
<keyword evidence="5" id="KW-0460">Magnesium</keyword>
<keyword evidence="7" id="KW-0051">Antiviral defense</keyword>
<dbReference type="NCBIfam" id="TIGR04416">
    <property type="entry name" value="group_II_RT_mat"/>
    <property type="match status" value="1"/>
</dbReference>
<evidence type="ECO:0000256" key="1">
    <source>
        <dbReference type="ARBA" id="ARBA00012493"/>
    </source>
</evidence>
<dbReference type="EMBL" id="JBEPMX010000007">
    <property type="protein sequence ID" value="MET3683475.1"/>
    <property type="molecule type" value="Genomic_DNA"/>
</dbReference>
<dbReference type="InterPro" id="IPR000477">
    <property type="entry name" value="RT_dom"/>
</dbReference>
<dbReference type="CDD" id="cd01651">
    <property type="entry name" value="RT_G2_intron"/>
    <property type="match status" value="1"/>
</dbReference>
<dbReference type="InterPro" id="IPR030931">
    <property type="entry name" value="Group_II_RT_mat"/>
</dbReference>
<dbReference type="EC" id="2.7.7.49" evidence="1"/>
<evidence type="ECO:0000256" key="5">
    <source>
        <dbReference type="ARBA" id="ARBA00022842"/>
    </source>
</evidence>
<comment type="catalytic activity">
    <reaction evidence="9">
        <text>DNA(n) + a 2'-deoxyribonucleoside 5'-triphosphate = DNA(n+1) + diphosphate</text>
        <dbReference type="Rhea" id="RHEA:22508"/>
        <dbReference type="Rhea" id="RHEA-COMP:17339"/>
        <dbReference type="Rhea" id="RHEA-COMP:17340"/>
        <dbReference type="ChEBI" id="CHEBI:33019"/>
        <dbReference type="ChEBI" id="CHEBI:61560"/>
        <dbReference type="ChEBI" id="CHEBI:173112"/>
        <dbReference type="EC" id="2.7.7.49"/>
    </reaction>
</comment>
<dbReference type="InterPro" id="IPR043502">
    <property type="entry name" value="DNA/RNA_pol_sf"/>
</dbReference>
<dbReference type="SUPFAM" id="SSF56672">
    <property type="entry name" value="DNA/RNA polymerases"/>
    <property type="match status" value="1"/>
</dbReference>
<dbReference type="Pfam" id="PF08388">
    <property type="entry name" value="GIIM"/>
    <property type="match status" value="1"/>
</dbReference>
<reference evidence="11 12" key="1">
    <citation type="submission" date="2024-06" db="EMBL/GenBank/DDBJ databases">
        <title>Genomic Encyclopedia of Type Strains, Phase IV (KMG-IV): sequencing the most valuable type-strain genomes for metagenomic binning, comparative biology and taxonomic classification.</title>
        <authorList>
            <person name="Goeker M."/>
        </authorList>
    </citation>
    <scope>NUCLEOTIDE SEQUENCE [LARGE SCALE GENOMIC DNA]</scope>
    <source>
        <strain evidence="11 12">DSM 23520</strain>
    </source>
</reference>
<sequence>MMDRFIQQAIAQELTRVFDPGFSTFSYGFRPNKQGHEAVRQAQAYIKDGHRWVVDVDLEKFFDTVNHDKLMGVLAKKVKDKTVLKLINKYLKAGVMIHGVSTKSQVGTPQGGPLSPILANILLDELDKELETRGHKFVRYADDFQIYVKSRKAGQRVMTNITTFLEKTMKLKVNREKSAVDRPWKRKFLGFSFTLEKQTRTRIHKDSIKRFKSKVRELTSRKSSIPMDRRIERLNKFLNGWLGYYALADTKSIFKELDEWIRRRLRMCRWKEWKLSKTRVKNLKGLGVNPSKAYEWGNTRKGYWRIAHSPILHKSLGNSYWSNLGLTSLYGRYQTIRQS</sequence>